<dbReference type="SUPFAM" id="SSF56235">
    <property type="entry name" value="N-terminal nucleophile aminohydrolases (Ntn hydrolases)"/>
    <property type="match status" value="1"/>
</dbReference>
<evidence type="ECO:0000313" key="4">
    <source>
        <dbReference type="EMBL" id="KRX06019.1"/>
    </source>
</evidence>
<dbReference type="InterPro" id="IPR002692">
    <property type="entry name" value="S45"/>
</dbReference>
<dbReference type="GO" id="GO:0017000">
    <property type="term" value="P:antibiotic biosynthetic process"/>
    <property type="evidence" value="ECO:0007669"/>
    <property type="project" value="InterPro"/>
</dbReference>
<dbReference type="InterPro" id="IPR029055">
    <property type="entry name" value="Ntn_hydrolases_N"/>
</dbReference>
<dbReference type="Gene3D" id="2.30.120.10">
    <property type="match status" value="1"/>
</dbReference>
<keyword evidence="5" id="KW-1185">Reference proteome</keyword>
<sequence length="511" mass="59218">MGFAHAQDRLFQMNIHRKIPQGKMAELFGEKLVETDKLLRTFGLARSAKEMEKTLSNEEREYLQAYADGINSFVEQQYILPLEFILTGIEFEKWEIYDTLCFIKLLNFMLSLDWRAEMIRTNIQQYYGRNIADYIIPNMGKYMINDVTIMNEEDLKQMNLYEKFEYEKIVENEPKNQNITISKENMDKIIQMKMPNYLHELYMTVGGSNAWVISGEHTKSGKPLLSNDPHLEVKIPSIWHISHLSYYDNTGKKQIRSGGAMAGGGGVYFSGKSDYFAFGLTTLCADTVDLYYETIDNNKYLYEEQWHNLTIINEKIKVKGQKDSVDYEVKLTNKGPLLEPEQFKNLDKVVSWSWAGDSGRDTTYLAVIKLMDAQNLEDINEGFRQITGPPQAVVYATVDGDIGFYGTGRIPEKYSIKNKGYILDGTKKINTWKRYVPKEEQPRLINPKKGYIVVANNKIAPDDMKNFYTYNMMTTNRAHRIEELILEKIKKGLSIGSQYDKNTQYLQKLIF</sequence>
<evidence type="ECO:0000256" key="2">
    <source>
        <dbReference type="ARBA" id="ARBA00022801"/>
    </source>
</evidence>
<dbReference type="OrthoDB" id="311470at2759"/>
<evidence type="ECO:0000313" key="5">
    <source>
        <dbReference type="Proteomes" id="UP000054937"/>
    </source>
</evidence>
<comment type="similarity">
    <text evidence="1">Belongs to the peptidase S45 family.</text>
</comment>
<accession>A0A0V0QUC2</accession>
<dbReference type="PANTHER" id="PTHR34218">
    <property type="entry name" value="PEPTIDASE S45 PENICILLIN AMIDASE"/>
    <property type="match status" value="1"/>
</dbReference>
<comment type="caution">
    <text evidence="4">The sequence shown here is derived from an EMBL/GenBank/DDBJ whole genome shotgun (WGS) entry which is preliminary data.</text>
</comment>
<gene>
    <name evidence="4" type="ORF">PPERSA_01097</name>
</gene>
<dbReference type="AlphaFoldDB" id="A0A0V0QUC2"/>
<keyword evidence="3" id="KW-0865">Zymogen</keyword>
<evidence type="ECO:0000256" key="3">
    <source>
        <dbReference type="ARBA" id="ARBA00023145"/>
    </source>
</evidence>
<dbReference type="GO" id="GO:0016811">
    <property type="term" value="F:hydrolase activity, acting on carbon-nitrogen (but not peptide) bonds, in linear amides"/>
    <property type="evidence" value="ECO:0007669"/>
    <property type="project" value="InterPro"/>
</dbReference>
<dbReference type="InterPro" id="IPR043146">
    <property type="entry name" value="Penicillin_amidase_N_B-knob"/>
</dbReference>
<protein>
    <submittedName>
        <fullName evidence="4">Uncharacterized protein</fullName>
    </submittedName>
</protein>
<reference evidence="4 5" key="1">
    <citation type="journal article" date="2015" name="Sci. Rep.">
        <title>Genome of the facultative scuticociliatosis pathogen Pseudocohnilembus persalinus provides insight into its virulence through horizontal gene transfer.</title>
        <authorList>
            <person name="Xiong J."/>
            <person name="Wang G."/>
            <person name="Cheng J."/>
            <person name="Tian M."/>
            <person name="Pan X."/>
            <person name="Warren A."/>
            <person name="Jiang C."/>
            <person name="Yuan D."/>
            <person name="Miao W."/>
        </authorList>
    </citation>
    <scope>NUCLEOTIDE SEQUENCE [LARGE SCALE GENOMIC DNA]</scope>
    <source>
        <strain evidence="4">36N120E</strain>
    </source>
</reference>
<dbReference type="CDD" id="cd03747">
    <property type="entry name" value="Ntn_PGA_like"/>
    <property type="match status" value="1"/>
</dbReference>
<dbReference type="Proteomes" id="UP000054937">
    <property type="component" value="Unassembled WGS sequence"/>
</dbReference>
<proteinExistence type="inferred from homology"/>
<name>A0A0V0QUC2_PSEPJ</name>
<dbReference type="Pfam" id="PF01804">
    <property type="entry name" value="Penicil_amidase"/>
    <property type="match status" value="1"/>
</dbReference>
<dbReference type="InParanoid" id="A0A0V0QUC2"/>
<organism evidence="4 5">
    <name type="scientific">Pseudocohnilembus persalinus</name>
    <name type="common">Ciliate</name>
    <dbReference type="NCBI Taxonomy" id="266149"/>
    <lineage>
        <taxon>Eukaryota</taxon>
        <taxon>Sar</taxon>
        <taxon>Alveolata</taxon>
        <taxon>Ciliophora</taxon>
        <taxon>Intramacronucleata</taxon>
        <taxon>Oligohymenophorea</taxon>
        <taxon>Scuticociliatia</taxon>
        <taxon>Philasterida</taxon>
        <taxon>Pseudocohnilembidae</taxon>
        <taxon>Pseudocohnilembus</taxon>
    </lineage>
</organism>
<dbReference type="EMBL" id="LDAU01000102">
    <property type="protein sequence ID" value="KRX06019.1"/>
    <property type="molecule type" value="Genomic_DNA"/>
</dbReference>
<dbReference type="InterPro" id="IPR023343">
    <property type="entry name" value="Penicillin_amidase_dom1"/>
</dbReference>
<dbReference type="PANTHER" id="PTHR34218:SF4">
    <property type="entry name" value="ACYL-HOMOSERINE LACTONE ACYLASE QUIP"/>
    <property type="match status" value="1"/>
</dbReference>
<dbReference type="Gene3D" id="1.10.439.10">
    <property type="entry name" value="Penicillin Amidohydrolase, domain 1"/>
    <property type="match status" value="1"/>
</dbReference>
<keyword evidence="2" id="KW-0378">Hydrolase</keyword>
<dbReference type="Gene3D" id="3.60.20.10">
    <property type="entry name" value="Glutamine Phosphoribosylpyrophosphate, subunit 1, domain 1"/>
    <property type="match status" value="1"/>
</dbReference>
<evidence type="ECO:0000256" key="1">
    <source>
        <dbReference type="ARBA" id="ARBA00006586"/>
    </source>
</evidence>